<reference evidence="1 2" key="1">
    <citation type="journal article" date="2016" name="G3 (Bethesda)">
        <title>First Draft Assembly and Annotation of the Genome of a California Endemic Oak Quercus lobata Nee (Fagaceae).</title>
        <authorList>
            <person name="Sork V.L."/>
            <person name="Fitz-Gibbon S.T."/>
            <person name="Puiu D."/>
            <person name="Crepeau M."/>
            <person name="Gugger P.F."/>
            <person name="Sherman R."/>
            <person name="Stevens K."/>
            <person name="Langley C.H."/>
            <person name="Pellegrini M."/>
            <person name="Salzberg S.L."/>
        </authorList>
    </citation>
    <scope>NUCLEOTIDE SEQUENCE [LARGE SCALE GENOMIC DNA]</scope>
    <source>
        <strain evidence="1 2">cv. SW786</strain>
    </source>
</reference>
<dbReference type="EMBL" id="LRBV02000007">
    <property type="status" value="NOT_ANNOTATED_CDS"/>
    <property type="molecule type" value="Genomic_DNA"/>
</dbReference>
<dbReference type="InParanoid" id="A0A7N2M2V4"/>
<accession>A0A7N2M2V4</accession>
<proteinExistence type="predicted"/>
<sequence length="75" mass="8411">MQKSHLPITGSRTLVNGLAKELGLKTTVPYRARFEGKQVGRWTQVYGDNQLSFCQHKRSFTHSSGNATSKIIFTV</sequence>
<keyword evidence="2" id="KW-1185">Reference proteome</keyword>
<dbReference type="EnsemblPlants" id="QL07p011823:mrna">
    <property type="protein sequence ID" value="QL07p011823:mrna"/>
    <property type="gene ID" value="QL07p011823"/>
</dbReference>
<dbReference type="Proteomes" id="UP000594261">
    <property type="component" value="Chromosome 7"/>
</dbReference>
<dbReference type="Gramene" id="QL07p011823:mrna">
    <property type="protein sequence ID" value="QL07p011823:mrna"/>
    <property type="gene ID" value="QL07p011823"/>
</dbReference>
<protein>
    <submittedName>
        <fullName evidence="1">Uncharacterized protein</fullName>
    </submittedName>
</protein>
<reference evidence="1" key="2">
    <citation type="submission" date="2021-01" db="UniProtKB">
        <authorList>
            <consortium name="EnsemblPlants"/>
        </authorList>
    </citation>
    <scope>IDENTIFICATION</scope>
</reference>
<evidence type="ECO:0000313" key="2">
    <source>
        <dbReference type="Proteomes" id="UP000594261"/>
    </source>
</evidence>
<evidence type="ECO:0000313" key="1">
    <source>
        <dbReference type="EnsemblPlants" id="QL07p011823:mrna"/>
    </source>
</evidence>
<name>A0A7N2M2V4_QUELO</name>
<dbReference type="AlphaFoldDB" id="A0A7N2M2V4"/>
<organism evidence="1 2">
    <name type="scientific">Quercus lobata</name>
    <name type="common">Valley oak</name>
    <dbReference type="NCBI Taxonomy" id="97700"/>
    <lineage>
        <taxon>Eukaryota</taxon>
        <taxon>Viridiplantae</taxon>
        <taxon>Streptophyta</taxon>
        <taxon>Embryophyta</taxon>
        <taxon>Tracheophyta</taxon>
        <taxon>Spermatophyta</taxon>
        <taxon>Magnoliopsida</taxon>
        <taxon>eudicotyledons</taxon>
        <taxon>Gunneridae</taxon>
        <taxon>Pentapetalae</taxon>
        <taxon>rosids</taxon>
        <taxon>fabids</taxon>
        <taxon>Fagales</taxon>
        <taxon>Fagaceae</taxon>
        <taxon>Quercus</taxon>
    </lineage>
</organism>